<protein>
    <submittedName>
        <fullName evidence="3">PIN domain-containing protein</fullName>
    </submittedName>
</protein>
<dbReference type="OrthoDB" id="99568at2157"/>
<evidence type="ECO:0000313" key="3">
    <source>
        <dbReference type="EMBL" id="ASJ08233.1"/>
    </source>
</evidence>
<gene>
    <name evidence="3" type="ORF">A3L11_02920</name>
</gene>
<dbReference type="PANTHER" id="PTHR35901:SF1">
    <property type="entry name" value="EXONUCLEASE VAPC9"/>
    <property type="match status" value="1"/>
</dbReference>
<feature type="domain" description="PIN" evidence="2">
    <location>
        <begin position="2"/>
        <end position="116"/>
    </location>
</feature>
<evidence type="ECO:0000259" key="2">
    <source>
        <dbReference type="Pfam" id="PF01850"/>
    </source>
</evidence>
<dbReference type="SUPFAM" id="SSF88723">
    <property type="entry name" value="PIN domain-like"/>
    <property type="match status" value="1"/>
</dbReference>
<evidence type="ECO:0000256" key="1">
    <source>
        <dbReference type="ARBA" id="ARBA00022842"/>
    </source>
</evidence>
<keyword evidence="4" id="KW-1185">Reference proteome</keyword>
<reference evidence="3 4" key="1">
    <citation type="submission" date="2016-04" db="EMBL/GenBank/DDBJ databases">
        <title>Complete genome sequence of Thermococcus siculi type strain RG-20.</title>
        <authorList>
            <person name="Oger P.M."/>
        </authorList>
    </citation>
    <scope>NUCLEOTIDE SEQUENCE [LARGE SCALE GENOMIC DNA]</scope>
    <source>
        <strain evidence="3 4">RG-20</strain>
    </source>
</reference>
<accession>A0A2Z2MVM1</accession>
<dbReference type="KEGG" id="tsl:A3L11_02920"/>
<sequence>MIVIDTSVFIDALFEYDTKRTELAKKLFRLVQNRGIPIVEPDIFKVELIGQLVRRMPREEAMNLYELIVEKIETVDTCKLREISFEIALKTGCRAIDSLYISVAHSRRSVLISNDRFQVESARKYGINAFYLLEELQEIERFLGEIS</sequence>
<name>A0A2Z2MVM1_9EURY</name>
<dbReference type="AlphaFoldDB" id="A0A2Z2MVM1"/>
<dbReference type="InterPro" id="IPR029060">
    <property type="entry name" value="PIN-like_dom_sf"/>
</dbReference>
<dbReference type="EMBL" id="CP015103">
    <property type="protein sequence ID" value="ASJ08233.1"/>
    <property type="molecule type" value="Genomic_DNA"/>
</dbReference>
<evidence type="ECO:0000313" key="4">
    <source>
        <dbReference type="Proteomes" id="UP000250125"/>
    </source>
</evidence>
<dbReference type="InterPro" id="IPR044153">
    <property type="entry name" value="PIN_Pae0151-like"/>
</dbReference>
<dbReference type="CDD" id="cd09873">
    <property type="entry name" value="PIN_Pae0151-like"/>
    <property type="match status" value="1"/>
</dbReference>
<dbReference type="InterPro" id="IPR051619">
    <property type="entry name" value="TypeII_TA_RNase_PINc/VapC"/>
</dbReference>
<keyword evidence="1" id="KW-0460">Magnesium</keyword>
<dbReference type="InterPro" id="IPR002716">
    <property type="entry name" value="PIN_dom"/>
</dbReference>
<dbReference type="RefSeq" id="WP_088855474.1">
    <property type="nucleotide sequence ID" value="NZ_CP015103.1"/>
</dbReference>
<dbReference type="Proteomes" id="UP000250125">
    <property type="component" value="Chromosome"/>
</dbReference>
<dbReference type="GeneID" id="33317156"/>
<dbReference type="Pfam" id="PF01850">
    <property type="entry name" value="PIN"/>
    <property type="match status" value="1"/>
</dbReference>
<dbReference type="Gene3D" id="3.40.50.1010">
    <property type="entry name" value="5'-nuclease"/>
    <property type="match status" value="1"/>
</dbReference>
<proteinExistence type="predicted"/>
<dbReference type="PANTHER" id="PTHR35901">
    <property type="entry name" value="RIBONUCLEASE VAPC3"/>
    <property type="match status" value="1"/>
</dbReference>
<organism evidence="3 4">
    <name type="scientific">Thermococcus siculi</name>
    <dbReference type="NCBI Taxonomy" id="72803"/>
    <lineage>
        <taxon>Archaea</taxon>
        <taxon>Methanobacteriati</taxon>
        <taxon>Methanobacteriota</taxon>
        <taxon>Thermococci</taxon>
        <taxon>Thermococcales</taxon>
        <taxon>Thermococcaceae</taxon>
        <taxon>Thermococcus</taxon>
    </lineage>
</organism>